<evidence type="ECO:0000313" key="11">
    <source>
        <dbReference type="Proteomes" id="UP000199167"/>
    </source>
</evidence>
<feature type="transmembrane region" description="Helical" evidence="8">
    <location>
        <begin position="282"/>
        <end position="304"/>
    </location>
</feature>
<evidence type="ECO:0000313" key="10">
    <source>
        <dbReference type="EMBL" id="SEW24327.1"/>
    </source>
</evidence>
<keyword evidence="5 8" id="KW-0812">Transmembrane</keyword>
<dbReference type="PANTHER" id="PTHR43124:SF3">
    <property type="entry name" value="CHLORAMPHENICOL EFFLUX PUMP RV0191"/>
    <property type="match status" value="1"/>
</dbReference>
<feature type="transmembrane region" description="Helical" evidence="8">
    <location>
        <begin position="140"/>
        <end position="162"/>
    </location>
</feature>
<feature type="transmembrane region" description="Helical" evidence="8">
    <location>
        <begin position="377"/>
        <end position="397"/>
    </location>
</feature>
<feature type="transmembrane region" description="Helical" evidence="8">
    <location>
        <begin position="168"/>
        <end position="188"/>
    </location>
</feature>
<feature type="transmembrane region" description="Helical" evidence="8">
    <location>
        <begin position="51"/>
        <end position="71"/>
    </location>
</feature>
<evidence type="ECO:0000256" key="8">
    <source>
        <dbReference type="RuleBase" id="RU365088"/>
    </source>
</evidence>
<dbReference type="InterPro" id="IPR004812">
    <property type="entry name" value="Efflux_drug-R_Bcr/CmlA"/>
</dbReference>
<dbReference type="GO" id="GO:0005886">
    <property type="term" value="C:plasma membrane"/>
    <property type="evidence" value="ECO:0007669"/>
    <property type="project" value="UniProtKB-SubCell"/>
</dbReference>
<dbReference type="InterPro" id="IPR050189">
    <property type="entry name" value="MFS_Efflux_Transporters"/>
</dbReference>
<feature type="transmembrane region" description="Helical" evidence="8">
    <location>
        <begin position="108"/>
        <end position="128"/>
    </location>
</feature>
<feature type="domain" description="Major facilitator superfamily (MFS) profile" evidence="9">
    <location>
        <begin position="17"/>
        <end position="400"/>
    </location>
</feature>
<sequence length="404" mass="42168">MTTAPTVRFLDRTTPPHIVTLILMAGISALNMSIFLPSLNQMTADFDTTYATMQLSVSAYLAATAVMQVFIGPLSDKIGRRKVMIGGLAIFVLATMGAYFATTVETFLIFRILQAAVASGMALSRAIVRDMVPQDQAASMIGYVTMGMALVPMIGPTIGGVLDQFFGWHATFLFLAAVGVAVMLLCILDQGETVRDGGMSFGDQIAGYPALFASPRFWGYALCMAFGSGAFFALLGGASFIAEGVFGMSPIMSGFAIGAPAVGYAAGNFISGRYAVRFGVNAMALTGMLLTSGGLGVSLVIALLGYQSPLLFFGFCLFLGFGNGLMLPNATAGLLSVRPHLAGTASGLGGALMIGGGAALSQFAGGLLTLETGTLPLQWIMFVTSLMAVLCILFVIWRGRVIET</sequence>
<organism evidence="10 11">
    <name type="scientific">Cognatiyoonia koreensis</name>
    <dbReference type="NCBI Taxonomy" id="364200"/>
    <lineage>
        <taxon>Bacteria</taxon>
        <taxon>Pseudomonadati</taxon>
        <taxon>Pseudomonadota</taxon>
        <taxon>Alphaproteobacteria</taxon>
        <taxon>Rhodobacterales</taxon>
        <taxon>Paracoccaceae</taxon>
        <taxon>Cognatiyoonia</taxon>
    </lineage>
</organism>
<keyword evidence="11" id="KW-1185">Reference proteome</keyword>
<proteinExistence type="inferred from homology"/>
<evidence type="ECO:0000256" key="7">
    <source>
        <dbReference type="ARBA" id="ARBA00023136"/>
    </source>
</evidence>
<feature type="transmembrane region" description="Helical" evidence="8">
    <location>
        <begin position="83"/>
        <end position="102"/>
    </location>
</feature>
<feature type="transmembrane region" description="Helical" evidence="8">
    <location>
        <begin position="341"/>
        <end position="365"/>
    </location>
</feature>
<feature type="transmembrane region" description="Helical" evidence="8">
    <location>
        <begin position="217"/>
        <end position="242"/>
    </location>
</feature>
<dbReference type="Proteomes" id="UP000199167">
    <property type="component" value="Unassembled WGS sequence"/>
</dbReference>
<dbReference type="CDD" id="cd17320">
    <property type="entry name" value="MFS_MdfA_MDR_like"/>
    <property type="match status" value="1"/>
</dbReference>
<dbReference type="AlphaFoldDB" id="A0A1I0QBP2"/>
<feature type="transmembrane region" description="Helical" evidence="8">
    <location>
        <begin position="310"/>
        <end position="329"/>
    </location>
</feature>
<comment type="subcellular location">
    <subcellularLocation>
        <location evidence="8">Cell inner membrane</location>
        <topology evidence="8">Multi-pass membrane protein</topology>
    </subcellularLocation>
    <subcellularLocation>
        <location evidence="1">Cell membrane</location>
        <topology evidence="1">Multi-pass membrane protein</topology>
    </subcellularLocation>
</comment>
<dbReference type="NCBIfam" id="TIGR00710">
    <property type="entry name" value="efflux_Bcr_CflA"/>
    <property type="match status" value="1"/>
</dbReference>
<gene>
    <name evidence="10" type="ORF">SAMN04488515_1798</name>
</gene>
<evidence type="ECO:0000256" key="3">
    <source>
        <dbReference type="ARBA" id="ARBA00022448"/>
    </source>
</evidence>
<keyword evidence="3 8" id="KW-0813">Transport</keyword>
<evidence type="ECO:0000256" key="1">
    <source>
        <dbReference type="ARBA" id="ARBA00004651"/>
    </source>
</evidence>
<keyword evidence="7 8" id="KW-0472">Membrane</keyword>
<evidence type="ECO:0000256" key="6">
    <source>
        <dbReference type="ARBA" id="ARBA00022989"/>
    </source>
</evidence>
<dbReference type="RefSeq" id="WP_089992948.1">
    <property type="nucleotide sequence ID" value="NZ_FOIZ01000001.1"/>
</dbReference>
<accession>A0A1I0QBP2</accession>
<evidence type="ECO:0000256" key="4">
    <source>
        <dbReference type="ARBA" id="ARBA00022475"/>
    </source>
</evidence>
<comment type="similarity">
    <text evidence="2 8">Belongs to the major facilitator superfamily. Bcr/CmlA family.</text>
</comment>
<keyword evidence="4" id="KW-1003">Cell membrane</keyword>
<feature type="transmembrane region" description="Helical" evidence="8">
    <location>
        <begin position="248"/>
        <end position="270"/>
    </location>
</feature>
<dbReference type="Gene3D" id="1.20.1720.10">
    <property type="entry name" value="Multidrug resistance protein D"/>
    <property type="match status" value="1"/>
</dbReference>
<keyword evidence="6 8" id="KW-1133">Transmembrane helix</keyword>
<keyword evidence="8" id="KW-0997">Cell inner membrane</keyword>
<dbReference type="PANTHER" id="PTHR43124">
    <property type="entry name" value="PURINE EFFLUX PUMP PBUE"/>
    <property type="match status" value="1"/>
</dbReference>
<dbReference type="Pfam" id="PF07690">
    <property type="entry name" value="MFS_1"/>
    <property type="match status" value="1"/>
</dbReference>
<dbReference type="OrthoDB" id="9800416at2"/>
<evidence type="ECO:0000256" key="5">
    <source>
        <dbReference type="ARBA" id="ARBA00022692"/>
    </source>
</evidence>
<dbReference type="GO" id="GO:1990961">
    <property type="term" value="P:xenobiotic detoxification by transmembrane export across the plasma membrane"/>
    <property type="evidence" value="ECO:0007669"/>
    <property type="project" value="InterPro"/>
</dbReference>
<dbReference type="PROSITE" id="PS50850">
    <property type="entry name" value="MFS"/>
    <property type="match status" value="1"/>
</dbReference>
<dbReference type="GO" id="GO:0042910">
    <property type="term" value="F:xenobiotic transmembrane transporter activity"/>
    <property type="evidence" value="ECO:0007669"/>
    <property type="project" value="InterPro"/>
</dbReference>
<dbReference type="InterPro" id="IPR036259">
    <property type="entry name" value="MFS_trans_sf"/>
</dbReference>
<dbReference type="InterPro" id="IPR011701">
    <property type="entry name" value="MFS"/>
</dbReference>
<feature type="transmembrane region" description="Helical" evidence="8">
    <location>
        <begin position="18"/>
        <end position="39"/>
    </location>
</feature>
<dbReference type="SUPFAM" id="SSF103473">
    <property type="entry name" value="MFS general substrate transporter"/>
    <property type="match status" value="1"/>
</dbReference>
<dbReference type="STRING" id="364200.SAMN04488515_1798"/>
<dbReference type="EMBL" id="FOIZ01000001">
    <property type="protein sequence ID" value="SEW24327.1"/>
    <property type="molecule type" value="Genomic_DNA"/>
</dbReference>
<name>A0A1I0QBP2_9RHOB</name>
<evidence type="ECO:0000259" key="9">
    <source>
        <dbReference type="PROSITE" id="PS50850"/>
    </source>
</evidence>
<reference evidence="10 11" key="1">
    <citation type="submission" date="2016-10" db="EMBL/GenBank/DDBJ databases">
        <authorList>
            <person name="de Groot N.N."/>
        </authorList>
    </citation>
    <scope>NUCLEOTIDE SEQUENCE [LARGE SCALE GENOMIC DNA]</scope>
    <source>
        <strain evidence="10 11">DSM 17925</strain>
    </source>
</reference>
<dbReference type="PROSITE" id="PS00216">
    <property type="entry name" value="SUGAR_TRANSPORT_1"/>
    <property type="match status" value="1"/>
</dbReference>
<dbReference type="InterPro" id="IPR020846">
    <property type="entry name" value="MFS_dom"/>
</dbReference>
<evidence type="ECO:0000256" key="2">
    <source>
        <dbReference type="ARBA" id="ARBA00006236"/>
    </source>
</evidence>
<dbReference type="InterPro" id="IPR005829">
    <property type="entry name" value="Sugar_transporter_CS"/>
</dbReference>
<protein>
    <recommendedName>
        <fullName evidence="8">Bcr/CflA family efflux transporter</fullName>
    </recommendedName>
</protein>